<dbReference type="AlphaFoldDB" id="A0AAV4GV75"/>
<dbReference type="PANTHER" id="PTHR12972">
    <property type="entry name" value="DOWNSTREAM NEIGHBOR OF SON"/>
    <property type="match status" value="1"/>
</dbReference>
<keyword evidence="7" id="KW-1185">Reference proteome</keyword>
<dbReference type="Proteomes" id="UP000762676">
    <property type="component" value="Unassembled WGS sequence"/>
</dbReference>
<evidence type="ECO:0000256" key="3">
    <source>
        <dbReference type="ARBA" id="ARBA00023242"/>
    </source>
</evidence>
<evidence type="ECO:0000313" key="6">
    <source>
        <dbReference type="EMBL" id="GFR88265.1"/>
    </source>
</evidence>
<feature type="region of interest" description="Disordered" evidence="5">
    <location>
        <begin position="96"/>
        <end position="130"/>
    </location>
</feature>
<comment type="subcellular location">
    <subcellularLocation>
        <location evidence="1">Nucleus</location>
    </subcellularLocation>
</comment>
<organism evidence="6 7">
    <name type="scientific">Elysia marginata</name>
    <dbReference type="NCBI Taxonomy" id="1093978"/>
    <lineage>
        <taxon>Eukaryota</taxon>
        <taxon>Metazoa</taxon>
        <taxon>Spiralia</taxon>
        <taxon>Lophotrochozoa</taxon>
        <taxon>Mollusca</taxon>
        <taxon>Gastropoda</taxon>
        <taxon>Heterobranchia</taxon>
        <taxon>Euthyneura</taxon>
        <taxon>Panpulmonata</taxon>
        <taxon>Sacoglossa</taxon>
        <taxon>Placobranchoidea</taxon>
        <taxon>Plakobranchidae</taxon>
        <taxon>Elysia</taxon>
    </lineage>
</organism>
<dbReference type="GO" id="GO:0005634">
    <property type="term" value="C:nucleus"/>
    <property type="evidence" value="ECO:0007669"/>
    <property type="project" value="UniProtKB-SubCell"/>
</dbReference>
<name>A0AAV4GV75_9GAST</name>
<dbReference type="PANTHER" id="PTHR12972:SF0">
    <property type="entry name" value="PROTEIN DOWNSTREAM NEIGHBOR OF SON"/>
    <property type="match status" value="1"/>
</dbReference>
<sequence length="375" mass="42452">MPSPGKQVWQNPKDVMKTHRIKRQSSTLKKRQAGSGSTSKTGLQKGIHKPEAACEDNAQKSLVASGSLKRKNPFACQTTSPIESGVKRRSILDSQISFSNTTESHTKSPDTGELEDTNLSTFDGSPSHSSNLIGVLTKAERMSEEKQCFDRLNNSSVDQEKSLSLRNAQPSQHAREKETCSSGEKQNVQTASATSEENLVTNKHQPTDWSLKTKLRVVVESREETFNRIPGVDAKNALNFVHHTLESGKDWKDLNIFQKLRRCCLHYSYPQFPWMRKFPRISGEFRSKPMSFLSNNDEVLKDIQSDWTNVFTSLYQQLRGGICPYFYTCTHQFTVLFRCQRFSSKEASMSALLSPSTRGFRELLTKEGYYHTNCA</sequence>
<dbReference type="GO" id="GO:0033260">
    <property type="term" value="P:nuclear DNA replication"/>
    <property type="evidence" value="ECO:0007669"/>
    <property type="project" value="TreeGrafter"/>
</dbReference>
<dbReference type="EMBL" id="BMAT01012221">
    <property type="protein sequence ID" value="GFR88265.1"/>
    <property type="molecule type" value="Genomic_DNA"/>
</dbReference>
<proteinExistence type="inferred from homology"/>
<feature type="compositionally biased region" description="Polar residues" evidence="5">
    <location>
        <begin position="180"/>
        <end position="205"/>
    </location>
</feature>
<keyword evidence="3" id="KW-0539">Nucleus</keyword>
<evidence type="ECO:0000313" key="7">
    <source>
        <dbReference type="Proteomes" id="UP000762676"/>
    </source>
</evidence>
<evidence type="ECO:0000256" key="1">
    <source>
        <dbReference type="ARBA" id="ARBA00004123"/>
    </source>
</evidence>
<comment type="caution">
    <text evidence="6">The sequence shown here is derived from an EMBL/GenBank/DDBJ whole genome shotgun (WGS) entry which is preliminary data.</text>
</comment>
<feature type="compositionally biased region" description="Polar residues" evidence="5">
    <location>
        <begin position="117"/>
        <end position="130"/>
    </location>
</feature>
<accession>A0AAV4GV75</accession>
<evidence type="ECO:0000256" key="5">
    <source>
        <dbReference type="SAM" id="MobiDB-lite"/>
    </source>
</evidence>
<comment type="similarity">
    <text evidence="4">Belongs to the DONSON family.</text>
</comment>
<gene>
    <name evidence="6" type="ORF">ElyMa_006096100</name>
</gene>
<dbReference type="InterPro" id="IPR024861">
    <property type="entry name" value="Donson"/>
</dbReference>
<feature type="region of interest" description="Disordered" evidence="5">
    <location>
        <begin position="1"/>
        <end position="58"/>
    </location>
</feature>
<evidence type="ECO:0000256" key="2">
    <source>
        <dbReference type="ARBA" id="ARBA00022473"/>
    </source>
</evidence>
<dbReference type="PRINTS" id="PR02064">
    <property type="entry name" value="DONSON"/>
</dbReference>
<reference evidence="6 7" key="1">
    <citation type="journal article" date="2021" name="Elife">
        <title>Chloroplast acquisition without the gene transfer in kleptoplastic sea slugs, Plakobranchus ocellatus.</title>
        <authorList>
            <person name="Maeda T."/>
            <person name="Takahashi S."/>
            <person name="Yoshida T."/>
            <person name="Shimamura S."/>
            <person name="Takaki Y."/>
            <person name="Nagai Y."/>
            <person name="Toyoda A."/>
            <person name="Suzuki Y."/>
            <person name="Arimoto A."/>
            <person name="Ishii H."/>
            <person name="Satoh N."/>
            <person name="Nishiyama T."/>
            <person name="Hasebe M."/>
            <person name="Maruyama T."/>
            <person name="Minagawa J."/>
            <person name="Obokata J."/>
            <person name="Shigenobu S."/>
        </authorList>
    </citation>
    <scope>NUCLEOTIDE SEQUENCE [LARGE SCALE GENOMIC DNA]</scope>
</reference>
<protein>
    <submittedName>
        <fullName evidence="6">Protein downstream neighbor of son homolog</fullName>
    </submittedName>
</protein>
<evidence type="ECO:0000256" key="4">
    <source>
        <dbReference type="ARBA" id="ARBA00025806"/>
    </source>
</evidence>
<keyword evidence="2" id="KW-0217">Developmental protein</keyword>
<feature type="region of interest" description="Disordered" evidence="5">
    <location>
        <begin position="157"/>
        <end position="205"/>
    </location>
</feature>
<feature type="compositionally biased region" description="Basic residues" evidence="5">
    <location>
        <begin position="18"/>
        <end position="32"/>
    </location>
</feature>